<organism evidence="4 5">
    <name type="scientific">Novacetimonas maltaceti</name>
    <dbReference type="NCBI Taxonomy" id="1203393"/>
    <lineage>
        <taxon>Bacteria</taxon>
        <taxon>Pseudomonadati</taxon>
        <taxon>Pseudomonadota</taxon>
        <taxon>Alphaproteobacteria</taxon>
        <taxon>Acetobacterales</taxon>
        <taxon>Acetobacteraceae</taxon>
        <taxon>Novacetimonas</taxon>
    </lineage>
</organism>
<sequence length="252" mass="25894">MTTTDTQHDKRAIIVTGGSRGIGHAICRLLAAHGYPVAINYSHTAAPAEELADSIRAQGGHAVAIAANVADPAQITTLFDRATRELGPLGGLVNNAGVTGTKVRVDEQTAETLDALFDINVRGSMLAAAEAVRRLSTRHGGQGGSIVNLSSVAARLGGLPGLVPYAATKAAIETFTRGLANEVAREGVRVNAVAPGLTATDMVPPETEALVDKVVPMGRTGHPDEIAQAVLFLISPASSYMTGSIMTVSGGR</sequence>
<evidence type="ECO:0000256" key="1">
    <source>
        <dbReference type="ARBA" id="ARBA00006484"/>
    </source>
</evidence>
<dbReference type="PANTHER" id="PTHR48107:SF7">
    <property type="entry name" value="RE15974P"/>
    <property type="match status" value="1"/>
</dbReference>
<evidence type="ECO:0000313" key="4">
    <source>
        <dbReference type="EMBL" id="POF63218.1"/>
    </source>
</evidence>
<dbReference type="SUPFAM" id="SSF51735">
    <property type="entry name" value="NAD(P)-binding Rossmann-fold domains"/>
    <property type="match status" value="1"/>
</dbReference>
<protein>
    <submittedName>
        <fullName evidence="4">3-oxoacyl-[acyl-carrier-protein] reductase FabG</fullName>
        <ecNumber evidence="4">1.1.1.100</ecNumber>
    </submittedName>
</protein>
<dbReference type="EC" id="1.1.1.100" evidence="4"/>
<feature type="domain" description="Ketoreductase" evidence="3">
    <location>
        <begin position="11"/>
        <end position="196"/>
    </location>
</feature>
<accession>A0A2S3W336</accession>
<dbReference type="PRINTS" id="PR00080">
    <property type="entry name" value="SDRFAMILY"/>
</dbReference>
<keyword evidence="5" id="KW-1185">Reference proteome</keyword>
<reference evidence="4 5" key="1">
    <citation type="submission" date="2018-01" db="EMBL/GenBank/DDBJ databases">
        <title>Draft Genome Sequence of Komagataeibacter maltaceti LMG 1529, a Vinegar Producing Acetic Acid Bacterium Isolated from Malt Vinegar Brewery Acetifiers.</title>
        <authorList>
            <person name="Zhang Q."/>
            <person name="Hollensteiner J."/>
            <person name="Poehlein A."/>
            <person name="Daniel R."/>
        </authorList>
    </citation>
    <scope>NUCLEOTIDE SEQUENCE [LARGE SCALE GENOMIC DNA]</scope>
    <source>
        <strain evidence="4 5">LMG 1529</strain>
    </source>
</reference>
<dbReference type="InterPro" id="IPR057326">
    <property type="entry name" value="KR_dom"/>
</dbReference>
<dbReference type="InterPro" id="IPR036291">
    <property type="entry name" value="NAD(P)-bd_dom_sf"/>
</dbReference>
<dbReference type="OrthoDB" id="20590at2"/>
<dbReference type="EMBL" id="POTC01000010">
    <property type="protein sequence ID" value="POF63218.1"/>
    <property type="molecule type" value="Genomic_DNA"/>
</dbReference>
<keyword evidence="2 4" id="KW-0560">Oxidoreductase</keyword>
<dbReference type="FunFam" id="3.40.50.720:FF:000084">
    <property type="entry name" value="Short-chain dehydrogenase reductase"/>
    <property type="match status" value="1"/>
</dbReference>
<proteinExistence type="inferred from homology"/>
<dbReference type="PROSITE" id="PS00061">
    <property type="entry name" value="ADH_SHORT"/>
    <property type="match status" value="1"/>
</dbReference>
<dbReference type="GO" id="GO:0004316">
    <property type="term" value="F:3-oxoacyl-[acyl-carrier-protein] reductase (NADPH) activity"/>
    <property type="evidence" value="ECO:0007669"/>
    <property type="project" value="UniProtKB-EC"/>
</dbReference>
<dbReference type="Gene3D" id="3.40.50.720">
    <property type="entry name" value="NAD(P)-binding Rossmann-like Domain"/>
    <property type="match status" value="1"/>
</dbReference>
<dbReference type="InterPro" id="IPR002347">
    <property type="entry name" value="SDR_fam"/>
</dbReference>
<dbReference type="Proteomes" id="UP000237344">
    <property type="component" value="Unassembled WGS sequence"/>
</dbReference>
<dbReference type="PRINTS" id="PR00081">
    <property type="entry name" value="GDHRDH"/>
</dbReference>
<comment type="caution">
    <text evidence="4">The sequence shown here is derived from an EMBL/GenBank/DDBJ whole genome shotgun (WGS) entry which is preliminary data.</text>
</comment>
<dbReference type="AlphaFoldDB" id="A0A2S3W336"/>
<name>A0A2S3W336_9PROT</name>
<dbReference type="InterPro" id="IPR020904">
    <property type="entry name" value="Sc_DH/Rdtase_CS"/>
</dbReference>
<gene>
    <name evidence="4" type="primary">fabG_2</name>
    <name evidence="4" type="ORF">KMAL_11250</name>
</gene>
<dbReference type="CDD" id="cd05233">
    <property type="entry name" value="SDR_c"/>
    <property type="match status" value="1"/>
</dbReference>
<dbReference type="RefSeq" id="WP_110094771.1">
    <property type="nucleotide sequence ID" value="NZ_NKUE01000011.1"/>
</dbReference>
<dbReference type="SMART" id="SM00822">
    <property type="entry name" value="PKS_KR"/>
    <property type="match status" value="1"/>
</dbReference>
<dbReference type="Pfam" id="PF13561">
    <property type="entry name" value="adh_short_C2"/>
    <property type="match status" value="1"/>
</dbReference>
<comment type="similarity">
    <text evidence="1">Belongs to the short-chain dehydrogenases/reductases (SDR) family.</text>
</comment>
<evidence type="ECO:0000259" key="3">
    <source>
        <dbReference type="SMART" id="SM00822"/>
    </source>
</evidence>
<evidence type="ECO:0000256" key="2">
    <source>
        <dbReference type="ARBA" id="ARBA00023002"/>
    </source>
</evidence>
<dbReference type="PANTHER" id="PTHR48107">
    <property type="entry name" value="NADPH-DEPENDENT ALDEHYDE REDUCTASE-LIKE PROTEIN, CHLOROPLASTIC-RELATED"/>
    <property type="match status" value="1"/>
</dbReference>
<evidence type="ECO:0000313" key="5">
    <source>
        <dbReference type="Proteomes" id="UP000237344"/>
    </source>
</evidence>